<proteinExistence type="predicted"/>
<dbReference type="EMBL" id="JAGRRH010000081">
    <property type="protein sequence ID" value="KAG7337538.1"/>
    <property type="molecule type" value="Genomic_DNA"/>
</dbReference>
<gene>
    <name evidence="3" type="ORF">IV203_014651</name>
    <name evidence="2" type="ORF">IV203_018984</name>
</gene>
<evidence type="ECO:0000313" key="3">
    <source>
        <dbReference type="EMBL" id="KAG7358064.1"/>
    </source>
</evidence>
<reference evidence="3" key="2">
    <citation type="submission" date="2021-04" db="EMBL/GenBank/DDBJ databases">
        <authorList>
            <person name="Podell S."/>
        </authorList>
    </citation>
    <scope>NUCLEOTIDE SEQUENCE</scope>
    <source>
        <strain evidence="3">Hildebrandi</strain>
    </source>
</reference>
<evidence type="ECO:0008006" key="5">
    <source>
        <dbReference type="Google" id="ProtNLM"/>
    </source>
</evidence>
<dbReference type="OrthoDB" id="3247966at2759"/>
<dbReference type="Proteomes" id="UP000693970">
    <property type="component" value="Unassembled WGS sequence"/>
</dbReference>
<keyword evidence="4" id="KW-1185">Reference proteome</keyword>
<dbReference type="EMBL" id="JAGRRH010000014">
    <property type="protein sequence ID" value="KAG7358064.1"/>
    <property type="molecule type" value="Genomic_DNA"/>
</dbReference>
<evidence type="ECO:0000256" key="1">
    <source>
        <dbReference type="SAM" id="MobiDB-lite"/>
    </source>
</evidence>
<reference evidence="3" key="1">
    <citation type="journal article" date="2021" name="Sci. Rep.">
        <title>Diploid genomic architecture of Nitzschia inconspicua, an elite biomass production diatom.</title>
        <authorList>
            <person name="Oliver A."/>
            <person name="Podell S."/>
            <person name="Pinowska A."/>
            <person name="Traller J.C."/>
            <person name="Smith S.R."/>
            <person name="McClure R."/>
            <person name="Beliaev A."/>
            <person name="Bohutskyi P."/>
            <person name="Hill E.A."/>
            <person name="Rabines A."/>
            <person name="Zheng H."/>
            <person name="Allen L.Z."/>
            <person name="Kuo A."/>
            <person name="Grigoriev I.V."/>
            <person name="Allen A.E."/>
            <person name="Hazlebeck D."/>
            <person name="Allen E.E."/>
        </authorList>
    </citation>
    <scope>NUCLEOTIDE SEQUENCE</scope>
    <source>
        <strain evidence="3">Hildebrandi</strain>
    </source>
</reference>
<name>A0A9K3PUW9_9STRA</name>
<dbReference type="AlphaFoldDB" id="A0A9K3PUW9"/>
<organism evidence="3 4">
    <name type="scientific">Nitzschia inconspicua</name>
    <dbReference type="NCBI Taxonomy" id="303405"/>
    <lineage>
        <taxon>Eukaryota</taxon>
        <taxon>Sar</taxon>
        <taxon>Stramenopiles</taxon>
        <taxon>Ochrophyta</taxon>
        <taxon>Bacillariophyta</taxon>
        <taxon>Bacillariophyceae</taxon>
        <taxon>Bacillariophycidae</taxon>
        <taxon>Bacillariales</taxon>
        <taxon>Bacillariaceae</taxon>
        <taxon>Nitzschia</taxon>
    </lineage>
</organism>
<feature type="region of interest" description="Disordered" evidence="1">
    <location>
        <begin position="1"/>
        <end position="43"/>
    </location>
</feature>
<feature type="compositionally biased region" description="Low complexity" evidence="1">
    <location>
        <begin position="19"/>
        <end position="41"/>
    </location>
</feature>
<sequence>MTSRKRPLDPNSNSRSKRSLSTSRSSGSGKSSRNSSSDSPSQTANNVAGFDIARHKLRSVLTHPTLGLPLLFAFHDKETENMKYLSQKRTQFTVNQEQIKTLDGLFQKAVEGTENKEDENELQALHEAGFVHGDIRAYNTVSKDANEGWLVDFDFGGKSGEQTYPKGYRRNLDDGIQMGTEDGVITK</sequence>
<comment type="caution">
    <text evidence="3">The sequence shown here is derived from an EMBL/GenBank/DDBJ whole genome shotgun (WGS) entry which is preliminary data.</text>
</comment>
<accession>A0A9K3PUW9</accession>
<evidence type="ECO:0000313" key="2">
    <source>
        <dbReference type="EMBL" id="KAG7337538.1"/>
    </source>
</evidence>
<protein>
    <recommendedName>
        <fullName evidence="5">Protein kinase domain-containing protein</fullName>
    </recommendedName>
</protein>
<evidence type="ECO:0000313" key="4">
    <source>
        <dbReference type="Proteomes" id="UP000693970"/>
    </source>
</evidence>